<keyword evidence="2" id="KW-1185">Reference proteome</keyword>
<reference evidence="1" key="1">
    <citation type="journal article" date="2021" name="Environ. Microbiol.">
        <title>Gene family expansions and transcriptome signatures uncover fungal adaptations to wood decay.</title>
        <authorList>
            <person name="Hage H."/>
            <person name="Miyauchi S."/>
            <person name="Viragh M."/>
            <person name="Drula E."/>
            <person name="Min B."/>
            <person name="Chaduli D."/>
            <person name="Navarro D."/>
            <person name="Favel A."/>
            <person name="Norest M."/>
            <person name="Lesage-Meessen L."/>
            <person name="Balint B."/>
            <person name="Merenyi Z."/>
            <person name="de Eugenio L."/>
            <person name="Morin E."/>
            <person name="Martinez A.T."/>
            <person name="Baldrian P."/>
            <person name="Stursova M."/>
            <person name="Martinez M.J."/>
            <person name="Novotny C."/>
            <person name="Magnuson J.K."/>
            <person name="Spatafora J.W."/>
            <person name="Maurice S."/>
            <person name="Pangilinan J."/>
            <person name="Andreopoulos W."/>
            <person name="LaButti K."/>
            <person name="Hundley H."/>
            <person name="Na H."/>
            <person name="Kuo A."/>
            <person name="Barry K."/>
            <person name="Lipzen A."/>
            <person name="Henrissat B."/>
            <person name="Riley R."/>
            <person name="Ahrendt S."/>
            <person name="Nagy L.G."/>
            <person name="Grigoriev I.V."/>
            <person name="Martin F."/>
            <person name="Rosso M.N."/>
        </authorList>
    </citation>
    <scope>NUCLEOTIDE SEQUENCE</scope>
    <source>
        <strain evidence="1">CBS 384.51</strain>
    </source>
</reference>
<proteinExistence type="predicted"/>
<protein>
    <submittedName>
        <fullName evidence="1">Uncharacterized protein</fullName>
    </submittedName>
</protein>
<accession>A0ACB8TNF4</accession>
<sequence>MYSTVLTLETVRMLLIAGALDVDTRPGGMSTCAVIAVSGSEGSVLVDGSALLCQLPPTYLLGSPMPTSPPSWGSLYEPPTSNGRRPSHTIRLSKITDISFEASEIRLQHFCTYRDCSRYSILQLQRKDRIRVAGQLSLHSVAFIELAARSLIKTPVPRFQAPALSKDSGALHVLLVGRHWLLPIRVAGSNTSRFR</sequence>
<evidence type="ECO:0000313" key="2">
    <source>
        <dbReference type="Proteomes" id="UP001055072"/>
    </source>
</evidence>
<gene>
    <name evidence="1" type="ORF">BDY19DRAFT_910493</name>
</gene>
<dbReference type="EMBL" id="MU274960">
    <property type="protein sequence ID" value="KAI0083547.1"/>
    <property type="molecule type" value="Genomic_DNA"/>
</dbReference>
<dbReference type="Proteomes" id="UP001055072">
    <property type="component" value="Unassembled WGS sequence"/>
</dbReference>
<comment type="caution">
    <text evidence="1">The sequence shown here is derived from an EMBL/GenBank/DDBJ whole genome shotgun (WGS) entry which is preliminary data.</text>
</comment>
<evidence type="ECO:0000313" key="1">
    <source>
        <dbReference type="EMBL" id="KAI0083547.1"/>
    </source>
</evidence>
<name>A0ACB8TNF4_9APHY</name>
<organism evidence="1 2">
    <name type="scientific">Irpex rosettiformis</name>
    <dbReference type="NCBI Taxonomy" id="378272"/>
    <lineage>
        <taxon>Eukaryota</taxon>
        <taxon>Fungi</taxon>
        <taxon>Dikarya</taxon>
        <taxon>Basidiomycota</taxon>
        <taxon>Agaricomycotina</taxon>
        <taxon>Agaricomycetes</taxon>
        <taxon>Polyporales</taxon>
        <taxon>Irpicaceae</taxon>
        <taxon>Irpex</taxon>
    </lineage>
</organism>